<keyword evidence="2" id="KW-1185">Reference proteome</keyword>
<gene>
    <name evidence="1" type="ORF">QHF89_16735</name>
</gene>
<sequence length="100" mass="11242">MALETRYPSLAAANREWAEAEAADTTYQKLLKESRATGAVLDKEIQTFRRSLAHAVGRNDKDFQKLRSTQFFPRARGKTMEVGSKLATCTLRVEPAALWP</sequence>
<dbReference type="EMBL" id="JARZHI010000012">
    <property type="protein sequence ID" value="MDI1431142.1"/>
    <property type="molecule type" value="Genomic_DNA"/>
</dbReference>
<comment type="caution">
    <text evidence="1">The sequence shown here is derived from an EMBL/GenBank/DDBJ whole genome shotgun (WGS) entry which is preliminary data.</text>
</comment>
<protein>
    <submittedName>
        <fullName evidence="1">Uncharacterized protein</fullName>
    </submittedName>
</protein>
<proteinExistence type="predicted"/>
<accession>A0ABT6NS25</accession>
<dbReference type="RefSeq" id="WP_136972013.1">
    <property type="nucleotide sequence ID" value="NZ_JARZHI010000012.1"/>
</dbReference>
<evidence type="ECO:0000313" key="2">
    <source>
        <dbReference type="Proteomes" id="UP001160301"/>
    </source>
</evidence>
<name>A0ABT6NS25_9BACT</name>
<evidence type="ECO:0000313" key="1">
    <source>
        <dbReference type="EMBL" id="MDI1431142.1"/>
    </source>
</evidence>
<dbReference type="Proteomes" id="UP001160301">
    <property type="component" value="Unassembled WGS sequence"/>
</dbReference>
<reference evidence="1 2" key="1">
    <citation type="submission" date="2023-04" db="EMBL/GenBank/DDBJ databases">
        <title>The genome sequence of Polyangium sorediatum DSM14670.</title>
        <authorList>
            <person name="Zhang X."/>
        </authorList>
    </citation>
    <scope>NUCLEOTIDE SEQUENCE [LARGE SCALE GENOMIC DNA]</scope>
    <source>
        <strain evidence="1 2">DSM 14670</strain>
    </source>
</reference>
<organism evidence="1 2">
    <name type="scientific">Polyangium sorediatum</name>
    <dbReference type="NCBI Taxonomy" id="889274"/>
    <lineage>
        <taxon>Bacteria</taxon>
        <taxon>Pseudomonadati</taxon>
        <taxon>Myxococcota</taxon>
        <taxon>Polyangia</taxon>
        <taxon>Polyangiales</taxon>
        <taxon>Polyangiaceae</taxon>
        <taxon>Polyangium</taxon>
    </lineage>
</organism>